<gene>
    <name evidence="3" type="ORF">FMUND_15422</name>
</gene>
<proteinExistence type="predicted"/>
<name>A0A8H5XPS6_9HYPO</name>
<feature type="region of interest" description="Disordered" evidence="1">
    <location>
        <begin position="35"/>
        <end position="140"/>
    </location>
</feature>
<comment type="caution">
    <text evidence="3">The sequence shown here is derived from an EMBL/GenBank/DDBJ whole genome shotgun (WGS) entry which is preliminary data.</text>
</comment>
<reference evidence="3 4" key="1">
    <citation type="submission" date="2020-05" db="EMBL/GenBank/DDBJ databases">
        <title>Identification and distribution of gene clusters putatively required for synthesis of sphingolipid metabolism inhibitors in phylogenetically diverse species of the filamentous fungus Fusarium.</title>
        <authorList>
            <person name="Kim H.-S."/>
            <person name="Busman M."/>
            <person name="Brown D.W."/>
            <person name="Divon H."/>
            <person name="Uhlig S."/>
            <person name="Proctor R.H."/>
        </authorList>
    </citation>
    <scope>NUCLEOTIDE SEQUENCE [LARGE SCALE GENOMIC DNA]</scope>
    <source>
        <strain evidence="3 4">NRRL 66235</strain>
    </source>
</reference>
<keyword evidence="2" id="KW-0732">Signal</keyword>
<feature type="compositionally biased region" description="Acidic residues" evidence="1">
    <location>
        <begin position="112"/>
        <end position="140"/>
    </location>
</feature>
<dbReference type="EMBL" id="JAAOAN010001028">
    <property type="protein sequence ID" value="KAF5697401.1"/>
    <property type="molecule type" value="Genomic_DNA"/>
</dbReference>
<feature type="compositionally biased region" description="Basic and acidic residues" evidence="1">
    <location>
        <begin position="69"/>
        <end position="82"/>
    </location>
</feature>
<dbReference type="AlphaFoldDB" id="A0A8H5XPS6"/>
<evidence type="ECO:0000256" key="2">
    <source>
        <dbReference type="SAM" id="SignalP"/>
    </source>
</evidence>
<sequence>MFATSSGAFLIFLKLEGVPSCLLLSPVLDGLMKSPSSHQQQLALAPVHPRKTAGESTGRSVSVSGGSDGGERQVKGKGKQAEDVDTGASALPVHSCLTGSHFREEKGAFIEVDPETLEEESDEEDENDIEEEDEDGDEIM</sequence>
<keyword evidence="4" id="KW-1185">Reference proteome</keyword>
<dbReference type="OrthoDB" id="5098738at2759"/>
<evidence type="ECO:0000256" key="1">
    <source>
        <dbReference type="SAM" id="MobiDB-lite"/>
    </source>
</evidence>
<organism evidence="3 4">
    <name type="scientific">Fusarium mundagurra</name>
    <dbReference type="NCBI Taxonomy" id="1567541"/>
    <lineage>
        <taxon>Eukaryota</taxon>
        <taxon>Fungi</taxon>
        <taxon>Dikarya</taxon>
        <taxon>Ascomycota</taxon>
        <taxon>Pezizomycotina</taxon>
        <taxon>Sordariomycetes</taxon>
        <taxon>Hypocreomycetidae</taxon>
        <taxon>Hypocreales</taxon>
        <taxon>Nectriaceae</taxon>
        <taxon>Fusarium</taxon>
        <taxon>Fusarium fujikuroi species complex</taxon>
    </lineage>
</organism>
<protein>
    <submittedName>
        <fullName evidence="3">Uncharacterized protein</fullName>
    </submittedName>
</protein>
<feature type="signal peptide" evidence="2">
    <location>
        <begin position="1"/>
        <end position="17"/>
    </location>
</feature>
<accession>A0A8H5XPS6</accession>
<evidence type="ECO:0000313" key="4">
    <source>
        <dbReference type="Proteomes" id="UP000544331"/>
    </source>
</evidence>
<feature type="chain" id="PRO_5034947333" evidence="2">
    <location>
        <begin position="18"/>
        <end position="140"/>
    </location>
</feature>
<feature type="compositionally biased region" description="Low complexity" evidence="1">
    <location>
        <begin position="54"/>
        <end position="65"/>
    </location>
</feature>
<evidence type="ECO:0000313" key="3">
    <source>
        <dbReference type="EMBL" id="KAF5697401.1"/>
    </source>
</evidence>
<dbReference type="Proteomes" id="UP000544331">
    <property type="component" value="Unassembled WGS sequence"/>
</dbReference>